<dbReference type="EMBL" id="HBFX01032044">
    <property type="protein sequence ID" value="CAD8968346.1"/>
    <property type="molecule type" value="Transcribed_RNA"/>
</dbReference>
<reference evidence="1" key="1">
    <citation type="submission" date="2021-01" db="EMBL/GenBank/DDBJ databases">
        <authorList>
            <person name="Corre E."/>
            <person name="Pelletier E."/>
            <person name="Niang G."/>
            <person name="Scheremetjew M."/>
            <person name="Finn R."/>
            <person name="Kale V."/>
            <person name="Holt S."/>
            <person name="Cochrane G."/>
            <person name="Meng A."/>
            <person name="Brown T."/>
            <person name="Cohen L."/>
        </authorList>
    </citation>
    <scope>NUCLEOTIDE SEQUENCE</scope>
    <source>
        <strain evidence="1">CCMP644</strain>
    </source>
</reference>
<name>A0A7S1H693_HEMAN</name>
<proteinExistence type="predicted"/>
<gene>
    <name evidence="1" type="ORF">HAND00432_LOCUS19340</name>
</gene>
<accession>A0A7S1H693</accession>
<evidence type="ECO:0000313" key="1">
    <source>
        <dbReference type="EMBL" id="CAD8968346.1"/>
    </source>
</evidence>
<dbReference type="AlphaFoldDB" id="A0A7S1H693"/>
<protein>
    <submittedName>
        <fullName evidence="1">Uncharacterized protein</fullName>
    </submittedName>
</protein>
<organism evidence="1">
    <name type="scientific">Hemiselmis andersenii</name>
    <name type="common">Cryptophyte alga</name>
    <dbReference type="NCBI Taxonomy" id="464988"/>
    <lineage>
        <taxon>Eukaryota</taxon>
        <taxon>Cryptophyceae</taxon>
        <taxon>Cryptomonadales</taxon>
        <taxon>Hemiselmidaceae</taxon>
        <taxon>Hemiselmis</taxon>
    </lineage>
</organism>
<sequence>MTGEELEDQIRFYTDSKASVINIWKGYERRTGGRVRELPRKLPQESIITWVYEIFEEKVRMDANMQNNAKANNTGYMTIEKVFYTVLDEKYGSQQIANLVAHDFLSFIDENRQNVKLLNLFAAAMSGGWYDADWKYILRVQQFIKALAPQGFPNMLALDEFMVRHFYHDQPQSEIHRVLKAFTVFPTYNRQLAELGPAGEAISAELFAEFVAYLLDIHEEPRLRKVGIMIGIRDLDKPITVTYKEFEAFTNMCVPLPLRVELCQLYYRMMIRAHPDKHFPPNSLAMAITAVELEVLLEHYSVEGNSLALDGSNQQQQGSPLLSSLQGSPLLSSLNRPASLLPTLSADLATTSGGAISSGSGDR</sequence>